<evidence type="ECO:0000256" key="2">
    <source>
        <dbReference type="SAM" id="MobiDB-lite"/>
    </source>
</evidence>
<dbReference type="OrthoDB" id="3884955at2759"/>
<dbReference type="AlphaFoldDB" id="A0A0D2EE01"/>
<feature type="region of interest" description="Disordered" evidence="2">
    <location>
        <begin position="218"/>
        <end position="301"/>
    </location>
</feature>
<name>A0A0D2EE01_9EURO</name>
<accession>A0A0D2EE01</accession>
<dbReference type="EMBL" id="KN847321">
    <property type="protein sequence ID" value="KIW53603.1"/>
    <property type="molecule type" value="Genomic_DNA"/>
</dbReference>
<evidence type="ECO:0000313" key="4">
    <source>
        <dbReference type="Proteomes" id="UP000054342"/>
    </source>
</evidence>
<evidence type="ECO:0000313" key="3">
    <source>
        <dbReference type="EMBL" id="KIW53603.1"/>
    </source>
</evidence>
<feature type="compositionally biased region" description="Polar residues" evidence="2">
    <location>
        <begin position="229"/>
        <end position="246"/>
    </location>
</feature>
<sequence length="301" mass="33966">MEEAEETPLDPVEDPKVYIKNDLTQIVAQAVTEARPEEQAKAQRQLVEALAEVRRQYKEETAATNKARMENMRWQEQQMQQVEADNQRLRERDSVSAQNAFAQPLNQAAISALSEQQVVELYRQFSELSRLISPRVENALQQYARRELIDSATDDETHEADNEAPPSRFGTIRKKPGKKLLEGLKILGRSGTQKGKEKRGSSIGDTFARFKSIIKSTLGSDKSTDDTDTAVTDESSAASPFKSTHMPSHDTQEPPTTPIHRPSTDVNTMRARRKLSKKSLKMSGLLKPENQKRRVRQLKPA</sequence>
<feature type="region of interest" description="Disordered" evidence="2">
    <location>
        <begin position="184"/>
        <end position="203"/>
    </location>
</feature>
<feature type="coiled-coil region" evidence="1">
    <location>
        <begin position="40"/>
        <end position="92"/>
    </location>
</feature>
<protein>
    <submittedName>
        <fullName evidence="3">Uncharacterized protein</fullName>
    </submittedName>
</protein>
<evidence type="ECO:0000256" key="1">
    <source>
        <dbReference type="SAM" id="Coils"/>
    </source>
</evidence>
<dbReference type="Proteomes" id="UP000054342">
    <property type="component" value="Unassembled WGS sequence"/>
</dbReference>
<proteinExistence type="predicted"/>
<feature type="region of interest" description="Disordered" evidence="2">
    <location>
        <begin position="150"/>
        <end position="175"/>
    </location>
</feature>
<keyword evidence="4" id="KW-1185">Reference proteome</keyword>
<keyword evidence="1" id="KW-0175">Coiled coil</keyword>
<dbReference type="RefSeq" id="XP_013314187.1">
    <property type="nucleotide sequence ID" value="XM_013458733.1"/>
</dbReference>
<gene>
    <name evidence="3" type="ORF">PV05_09158</name>
</gene>
<feature type="compositionally biased region" description="Basic residues" evidence="2">
    <location>
        <begin position="270"/>
        <end position="280"/>
    </location>
</feature>
<dbReference type="GeneID" id="25331066"/>
<reference evidence="3 4" key="1">
    <citation type="submission" date="2015-01" db="EMBL/GenBank/DDBJ databases">
        <title>The Genome Sequence of Exophiala xenobiotica CBS118157.</title>
        <authorList>
            <consortium name="The Broad Institute Genomics Platform"/>
            <person name="Cuomo C."/>
            <person name="de Hoog S."/>
            <person name="Gorbushina A."/>
            <person name="Stielow B."/>
            <person name="Teixiera M."/>
            <person name="Abouelleil A."/>
            <person name="Chapman S.B."/>
            <person name="Priest M."/>
            <person name="Young S.K."/>
            <person name="Wortman J."/>
            <person name="Nusbaum C."/>
            <person name="Birren B."/>
        </authorList>
    </citation>
    <scope>NUCLEOTIDE SEQUENCE [LARGE SCALE GENOMIC DNA]</scope>
    <source>
        <strain evidence="3 4">CBS 118157</strain>
    </source>
</reference>
<dbReference type="HOGENOM" id="CLU_924470_0_0_1"/>
<organism evidence="3 4">
    <name type="scientific">Exophiala xenobiotica</name>
    <dbReference type="NCBI Taxonomy" id="348802"/>
    <lineage>
        <taxon>Eukaryota</taxon>
        <taxon>Fungi</taxon>
        <taxon>Dikarya</taxon>
        <taxon>Ascomycota</taxon>
        <taxon>Pezizomycotina</taxon>
        <taxon>Eurotiomycetes</taxon>
        <taxon>Chaetothyriomycetidae</taxon>
        <taxon>Chaetothyriales</taxon>
        <taxon>Herpotrichiellaceae</taxon>
        <taxon>Exophiala</taxon>
    </lineage>
</organism>